<organism evidence="2 3">
    <name type="scientific">Streptomyces olivoverticillatus</name>
    <dbReference type="NCBI Taxonomy" id="66427"/>
    <lineage>
        <taxon>Bacteria</taxon>
        <taxon>Bacillati</taxon>
        <taxon>Actinomycetota</taxon>
        <taxon>Actinomycetes</taxon>
        <taxon>Kitasatosporales</taxon>
        <taxon>Streptomycetaceae</taxon>
        <taxon>Streptomyces</taxon>
    </lineage>
</organism>
<evidence type="ECO:0000256" key="1">
    <source>
        <dbReference type="SAM" id="MobiDB-lite"/>
    </source>
</evidence>
<evidence type="ECO:0000313" key="2">
    <source>
        <dbReference type="EMBL" id="MBB4892148.1"/>
    </source>
</evidence>
<gene>
    <name evidence="2" type="ORF">FHS39_001159</name>
</gene>
<comment type="caution">
    <text evidence="2">The sequence shown here is derived from an EMBL/GenBank/DDBJ whole genome shotgun (WGS) entry which is preliminary data.</text>
</comment>
<evidence type="ECO:0000313" key="3">
    <source>
        <dbReference type="Proteomes" id="UP000556084"/>
    </source>
</evidence>
<accession>A0A7W7LKX8</accession>
<name>A0A7W7LKX8_9ACTN</name>
<proteinExistence type="predicted"/>
<feature type="compositionally biased region" description="Basic and acidic residues" evidence="1">
    <location>
        <begin position="1"/>
        <end position="14"/>
    </location>
</feature>
<reference evidence="2 3" key="1">
    <citation type="submission" date="2020-08" db="EMBL/GenBank/DDBJ databases">
        <title>Genomic Encyclopedia of Type Strains, Phase III (KMG-III): the genomes of soil and plant-associated and newly described type strains.</title>
        <authorList>
            <person name="Whitman W."/>
        </authorList>
    </citation>
    <scope>NUCLEOTIDE SEQUENCE [LARGE SCALE GENOMIC DNA]</scope>
    <source>
        <strain evidence="2 3">CECT 3266</strain>
    </source>
</reference>
<dbReference type="AlphaFoldDB" id="A0A7W7LKX8"/>
<protein>
    <submittedName>
        <fullName evidence="2">Uncharacterized protein</fullName>
    </submittedName>
</protein>
<keyword evidence="3" id="KW-1185">Reference proteome</keyword>
<sequence>MPDGQLSERWDRAFNPHRYGADGEPAPNAGQSDTRMRLASAASGNGGGDTHKATSTP</sequence>
<dbReference type="Proteomes" id="UP000556084">
    <property type="component" value="Unassembled WGS sequence"/>
</dbReference>
<dbReference type="EMBL" id="JACHJH010000002">
    <property type="protein sequence ID" value="MBB4892148.1"/>
    <property type="molecule type" value="Genomic_DNA"/>
</dbReference>
<feature type="region of interest" description="Disordered" evidence="1">
    <location>
        <begin position="1"/>
        <end position="57"/>
    </location>
</feature>